<dbReference type="InterPro" id="IPR027417">
    <property type="entry name" value="P-loop_NTPase"/>
</dbReference>
<dbReference type="RefSeq" id="WP_213245135.1">
    <property type="nucleotide sequence ID" value="NZ_CP045806.1"/>
</dbReference>
<evidence type="ECO:0000313" key="4">
    <source>
        <dbReference type="Proteomes" id="UP001059836"/>
    </source>
</evidence>
<evidence type="ECO:0000259" key="2">
    <source>
        <dbReference type="Pfam" id="PF26563"/>
    </source>
</evidence>
<dbReference type="SUPFAM" id="SSF52540">
    <property type="entry name" value="P-loop containing nucleoside triphosphate hydrolases"/>
    <property type="match status" value="1"/>
</dbReference>
<protein>
    <recommendedName>
        <fullName evidence="2">Rv3660c-like CheY-like N-terminal domain-containing protein</fullName>
    </recommendedName>
</protein>
<feature type="region of interest" description="Disordered" evidence="1">
    <location>
        <begin position="199"/>
        <end position="220"/>
    </location>
</feature>
<dbReference type="PANTHER" id="PTHR43384">
    <property type="entry name" value="SEPTUM SITE-DETERMINING PROTEIN MIND HOMOLOG, CHLOROPLASTIC-RELATED"/>
    <property type="match status" value="1"/>
</dbReference>
<dbReference type="PANTHER" id="PTHR43384:SF11">
    <property type="entry name" value="SEPTUM SITE DETERMINING PROTEIN"/>
    <property type="match status" value="1"/>
</dbReference>
<dbReference type="Proteomes" id="UP001059836">
    <property type="component" value="Chromosome"/>
</dbReference>
<gene>
    <name evidence="3" type="ORF">GII31_20265</name>
</gene>
<dbReference type="Gene3D" id="3.40.50.300">
    <property type="entry name" value="P-loop containing nucleotide triphosphate hydrolases"/>
    <property type="match status" value="1"/>
</dbReference>
<dbReference type="EMBL" id="CP045809">
    <property type="protein sequence ID" value="QHN36883.1"/>
    <property type="molecule type" value="Genomic_DNA"/>
</dbReference>
<reference evidence="3" key="1">
    <citation type="journal article" date="2021" name="Nat. Microbiol.">
        <title>Cocultivation of an ultrasmall environmental parasitic bacterium with lytic ability against bacteria associated with wastewater foams.</title>
        <authorList>
            <person name="Batinovic S."/>
            <person name="Rose J.J.A."/>
            <person name="Ratcliffe J."/>
            <person name="Seviour R.J."/>
            <person name="Petrovski S."/>
        </authorList>
    </citation>
    <scope>NUCLEOTIDE SEQUENCE</scope>
    <source>
        <strain evidence="3">CON9</strain>
    </source>
</reference>
<evidence type="ECO:0000313" key="3">
    <source>
        <dbReference type="EMBL" id="QHN36883.1"/>
    </source>
</evidence>
<proteinExistence type="predicted"/>
<evidence type="ECO:0000256" key="1">
    <source>
        <dbReference type="SAM" id="MobiDB-lite"/>
    </source>
</evidence>
<dbReference type="NCBIfam" id="TIGR03815">
    <property type="entry name" value="CpaE_hom_Actino"/>
    <property type="match status" value="1"/>
</dbReference>
<dbReference type="InterPro" id="IPR022521">
    <property type="entry name" value="Rv3660c"/>
</dbReference>
<sequence>MADDVLALIDDHLTDDVARCAAAAGYRLVRADPASCRREWLGARAVIVDAAAIGVLATCAPPKRAGIVVVGSGPDDVHWPAAIGLGADHTVALPGGDAELVRVLSDIRRPRRHPGAAIAVIGGHGGSGASVLAAATALRSADGGAHTMLFDVDDHGGGVDLLLGIEATPGLRWQDLTVERGAVGGDALTAVLPRQGPRLSVLAPRKPGGRNPGTGDHLPIRPESVVTALDAATAHGTLVVVDTPRAATPLRRLVIDSVDLVVVVTTASLHAVSATRAMLPAIVDRGADTALVVRGPSPAGLRAGAIADAVGLDLLASYRPDPRLPARLESDRLRAPGRGRPLRRACDLILARAAHHAPARHR</sequence>
<dbReference type="InterPro" id="IPR050625">
    <property type="entry name" value="ParA/MinD_ATPase"/>
</dbReference>
<dbReference type="Pfam" id="PF26563">
    <property type="entry name" value="Rv3660c_N"/>
    <property type="match status" value="1"/>
</dbReference>
<accession>A0ABX6IP30</accession>
<organism evidence="3 4">
    <name type="scientific">Gordonia pseudamarae</name>
    <dbReference type="NCBI Taxonomy" id="2831662"/>
    <lineage>
        <taxon>Bacteria</taxon>
        <taxon>Bacillati</taxon>
        <taxon>Actinomycetota</taxon>
        <taxon>Actinomycetes</taxon>
        <taxon>Mycobacteriales</taxon>
        <taxon>Gordoniaceae</taxon>
        <taxon>Gordonia</taxon>
    </lineage>
</organism>
<name>A0ABX6IP30_9ACTN</name>
<dbReference type="InterPro" id="IPR059050">
    <property type="entry name" value="Rv3660c_N"/>
</dbReference>
<feature type="domain" description="Rv3660c-like CheY-like N-terminal" evidence="2">
    <location>
        <begin position="9"/>
        <end position="111"/>
    </location>
</feature>
<keyword evidence="4" id="KW-1185">Reference proteome</keyword>